<accession>A0ACC0IZZ3</accession>
<dbReference type="Proteomes" id="UP001060215">
    <property type="component" value="Chromosome 1"/>
</dbReference>
<name>A0ACC0IZZ3_9ERIC</name>
<proteinExistence type="predicted"/>
<sequence>MSLTTGAKCELKALLVSLVMLGKEDIARRLQRIGENCQLSQMAAVKLAEDAIVDSALTAATICFSWLHILRYVPDLYTVRIGG</sequence>
<keyword evidence="2" id="KW-1185">Reference proteome</keyword>
<gene>
    <name evidence="1" type="ORF">LOK49_LG01G00653</name>
</gene>
<dbReference type="EMBL" id="CM045758">
    <property type="protein sequence ID" value="KAI8029526.1"/>
    <property type="molecule type" value="Genomic_DNA"/>
</dbReference>
<organism evidence="1 2">
    <name type="scientific">Camellia lanceoleosa</name>
    <dbReference type="NCBI Taxonomy" id="1840588"/>
    <lineage>
        <taxon>Eukaryota</taxon>
        <taxon>Viridiplantae</taxon>
        <taxon>Streptophyta</taxon>
        <taxon>Embryophyta</taxon>
        <taxon>Tracheophyta</taxon>
        <taxon>Spermatophyta</taxon>
        <taxon>Magnoliopsida</taxon>
        <taxon>eudicotyledons</taxon>
        <taxon>Gunneridae</taxon>
        <taxon>Pentapetalae</taxon>
        <taxon>asterids</taxon>
        <taxon>Ericales</taxon>
        <taxon>Theaceae</taxon>
        <taxon>Camellia</taxon>
    </lineage>
</organism>
<evidence type="ECO:0000313" key="2">
    <source>
        <dbReference type="Proteomes" id="UP001060215"/>
    </source>
</evidence>
<reference evidence="1 2" key="1">
    <citation type="journal article" date="2022" name="Plant J.">
        <title>Chromosome-level genome of Camellia lanceoleosa provides a valuable resource for understanding genome evolution and self-incompatibility.</title>
        <authorList>
            <person name="Gong W."/>
            <person name="Xiao S."/>
            <person name="Wang L."/>
            <person name="Liao Z."/>
            <person name="Chang Y."/>
            <person name="Mo W."/>
            <person name="Hu G."/>
            <person name="Li W."/>
            <person name="Zhao G."/>
            <person name="Zhu H."/>
            <person name="Hu X."/>
            <person name="Ji K."/>
            <person name="Xiang X."/>
            <person name="Song Q."/>
            <person name="Yuan D."/>
            <person name="Jin S."/>
            <person name="Zhang L."/>
        </authorList>
    </citation>
    <scope>NUCLEOTIDE SEQUENCE [LARGE SCALE GENOMIC DNA]</scope>
    <source>
        <strain evidence="1">SQ_2022a</strain>
    </source>
</reference>
<protein>
    <submittedName>
        <fullName evidence="1">Elongator complex protein 1</fullName>
    </submittedName>
</protein>
<comment type="caution">
    <text evidence="1">The sequence shown here is derived from an EMBL/GenBank/DDBJ whole genome shotgun (WGS) entry which is preliminary data.</text>
</comment>
<evidence type="ECO:0000313" key="1">
    <source>
        <dbReference type="EMBL" id="KAI8029526.1"/>
    </source>
</evidence>